<evidence type="ECO:0000313" key="3">
    <source>
        <dbReference type="EMBL" id="AOS64858.1"/>
    </source>
</evidence>
<feature type="region of interest" description="Disordered" evidence="1">
    <location>
        <begin position="1"/>
        <end position="31"/>
    </location>
</feature>
<dbReference type="AlphaFoldDB" id="A0AAC9MYY6"/>
<dbReference type="Pfam" id="PF07498">
    <property type="entry name" value="Rho_N"/>
    <property type="match status" value="1"/>
</dbReference>
<dbReference type="InterPro" id="IPR037205">
    <property type="entry name" value="ChaB_sf"/>
</dbReference>
<dbReference type="KEGG" id="ahm:TL08_20335"/>
<feature type="domain" description="Rho termination factor-like N-terminal" evidence="2">
    <location>
        <begin position="107"/>
        <end position="135"/>
    </location>
</feature>
<proteinExistence type="predicted"/>
<dbReference type="EMBL" id="CP014859">
    <property type="protein sequence ID" value="AOS64858.1"/>
    <property type="molecule type" value="Genomic_DNA"/>
</dbReference>
<dbReference type="SUPFAM" id="SSF140376">
    <property type="entry name" value="ChaB-like"/>
    <property type="match status" value="1"/>
</dbReference>
<feature type="region of interest" description="Disordered" evidence="1">
    <location>
        <begin position="58"/>
        <end position="144"/>
    </location>
</feature>
<name>A0AAC9MYY6_9PSEU</name>
<dbReference type="InterPro" id="IPR011112">
    <property type="entry name" value="Rho-like_N"/>
</dbReference>
<gene>
    <name evidence="3" type="ORF">TL08_20335</name>
</gene>
<sequence>MNPRKVKPMPGEKSLPSTLRRSEPKARRTWVKAHDSALKTYGEGRRAQQTAIAAVKHSYEKVGDHWEPKPSKGPSDARAARSPRPGKRGGSRGSAQGVDAKASREHLYQVARKLDIPGRSTMTKPELVSAIERANRRQTARARS</sequence>
<dbReference type="InterPro" id="IPR009317">
    <property type="entry name" value="ChaB"/>
</dbReference>
<reference evidence="4" key="1">
    <citation type="submission" date="2016-03" db="EMBL/GenBank/DDBJ databases">
        <title>Complete genome sequence of the type strain Actinoalloteichus hymeniacidonis DSM 45092.</title>
        <authorList>
            <person name="Schaffert L."/>
            <person name="Albersmeier A."/>
            <person name="Winkler A."/>
            <person name="Kalinowski J."/>
            <person name="Zotchev S."/>
            <person name="Ruckert C."/>
        </authorList>
    </citation>
    <scope>NUCLEOTIDE SEQUENCE [LARGE SCALE GENOMIC DNA]</scope>
    <source>
        <strain evidence="4">HPA177(T) (DSM 45092(T))</strain>
    </source>
</reference>
<evidence type="ECO:0000256" key="1">
    <source>
        <dbReference type="SAM" id="MobiDB-lite"/>
    </source>
</evidence>
<feature type="compositionally biased region" description="Basic and acidic residues" evidence="1">
    <location>
        <begin position="101"/>
        <end position="116"/>
    </location>
</feature>
<dbReference type="GO" id="GO:0006353">
    <property type="term" value="P:DNA-templated transcription termination"/>
    <property type="evidence" value="ECO:0007669"/>
    <property type="project" value="InterPro"/>
</dbReference>
<protein>
    <submittedName>
        <fullName evidence="3">ChaB protein,Rho termination factor</fullName>
    </submittedName>
</protein>
<organism evidence="3 4">
    <name type="scientific">Actinoalloteichus hymeniacidonis</name>
    <dbReference type="NCBI Taxonomy" id="340345"/>
    <lineage>
        <taxon>Bacteria</taxon>
        <taxon>Bacillati</taxon>
        <taxon>Actinomycetota</taxon>
        <taxon>Actinomycetes</taxon>
        <taxon>Pseudonocardiales</taxon>
        <taxon>Pseudonocardiaceae</taxon>
        <taxon>Actinoalloteichus</taxon>
    </lineage>
</organism>
<accession>A0AAC9MYY6</accession>
<dbReference type="Gene3D" id="1.10.1740.70">
    <property type="entry name" value="ChaB"/>
    <property type="match status" value="1"/>
</dbReference>
<dbReference type="Proteomes" id="UP000095210">
    <property type="component" value="Chromosome"/>
</dbReference>
<feature type="compositionally biased region" description="Basic and acidic residues" evidence="1">
    <location>
        <begin position="20"/>
        <end position="31"/>
    </location>
</feature>
<evidence type="ECO:0000259" key="2">
    <source>
        <dbReference type="Pfam" id="PF07498"/>
    </source>
</evidence>
<feature type="compositionally biased region" description="Basic and acidic residues" evidence="1">
    <location>
        <begin position="58"/>
        <end position="70"/>
    </location>
</feature>
<keyword evidence="4" id="KW-1185">Reference proteome</keyword>
<dbReference type="Pfam" id="PF06150">
    <property type="entry name" value="ChaB"/>
    <property type="match status" value="1"/>
</dbReference>
<evidence type="ECO:0000313" key="4">
    <source>
        <dbReference type="Proteomes" id="UP000095210"/>
    </source>
</evidence>